<dbReference type="SMART" id="SM00387">
    <property type="entry name" value="HATPase_c"/>
    <property type="match status" value="1"/>
</dbReference>
<dbReference type="InterPro" id="IPR004358">
    <property type="entry name" value="Sig_transdc_His_kin-like_C"/>
</dbReference>
<dbReference type="InterPro" id="IPR036890">
    <property type="entry name" value="HATPase_C_sf"/>
</dbReference>
<sequence length="631" mass="69362">MALSSRKRLGALVLAALLAVSWAVASYYVHTEVRGFSDTNELEVELRKLDLQVWLAGFMFATGTVNEEMVGLLVEDPHRMARKFRSRFRRAKRCTRRLREVSESVNAFLVAYEKIVHEQELYKTGGLEAVPEQAQDGSSLMTYTKTVTVLQDDLNDASDALKSQIWVFSLVSALFAFAIFCVLVMALGRAFLAEVRSEAAEAASSHNKTQLLLTTDKLEIQKKVLSQFTHELRNKYTPATHILEHILEHVGRPADELKGELLGVEDDVRLCVALLHEADQLIATRLDLHKVYAGRYQSSANVETVELNALLSQRVDVAATLAHKNVAFSAVVPDDLKEKEIFVRLDLYMFRHISNNLLSNARKHTHAGFVSLIFLEERDGQLCFAVRDSGRGIPESIASRLFMEEVGTADVRGVGLGLVSCSKFAEAVSGRVWLEATSACTLDDSSGGSEFRFSLPGKIVEGRSVDKPIQAPCNEGNLPRDLHVYIVEDSRIIRKSVVAKLGSVAKGVFGGRAAWTFAEFETVEAVLPFADEIAALPNALVTVDQNLDSCGGQLRGEDLIVHLKRAGCRAIIASASGDDLTATHHMSLGADVWFGKPLPKAEVLTELLRRAFASKAAAPTTPLLLESPMDF</sequence>
<evidence type="ECO:0000313" key="5">
    <source>
        <dbReference type="EMBL" id="KAJ8609680.1"/>
    </source>
</evidence>
<keyword evidence="1" id="KW-0597">Phosphoprotein</keyword>
<dbReference type="SUPFAM" id="SSF55874">
    <property type="entry name" value="ATPase domain of HSP90 chaperone/DNA topoisomerase II/histidine kinase"/>
    <property type="match status" value="1"/>
</dbReference>
<dbReference type="AlphaFoldDB" id="A0AAD7XQ06"/>
<reference evidence="5" key="1">
    <citation type="submission" date="2023-01" db="EMBL/GenBank/DDBJ databases">
        <title>Metagenome sequencing of chrysophaentin producing Chrysophaeum taylorii.</title>
        <authorList>
            <person name="Davison J."/>
            <person name="Bewley C."/>
        </authorList>
    </citation>
    <scope>NUCLEOTIDE SEQUENCE</scope>
    <source>
        <strain evidence="5">NIES-1699</strain>
    </source>
</reference>
<dbReference type="PROSITE" id="PS50109">
    <property type="entry name" value="HIS_KIN"/>
    <property type="match status" value="1"/>
</dbReference>
<dbReference type="SUPFAM" id="SSF52172">
    <property type="entry name" value="CheY-like"/>
    <property type="match status" value="1"/>
</dbReference>
<dbReference type="Gene3D" id="3.40.50.2300">
    <property type="match status" value="1"/>
</dbReference>
<keyword evidence="6" id="KW-1185">Reference proteome</keyword>
<dbReference type="Pfam" id="PF02518">
    <property type="entry name" value="HATPase_c"/>
    <property type="match status" value="1"/>
</dbReference>
<dbReference type="EMBL" id="JAQMWT010000135">
    <property type="protein sequence ID" value="KAJ8609680.1"/>
    <property type="molecule type" value="Genomic_DNA"/>
</dbReference>
<evidence type="ECO:0000256" key="1">
    <source>
        <dbReference type="ARBA" id="ARBA00022553"/>
    </source>
</evidence>
<dbReference type="PRINTS" id="PR00344">
    <property type="entry name" value="BCTRLSENSOR"/>
</dbReference>
<organism evidence="5 6">
    <name type="scientific">Chrysophaeum taylorii</name>
    <dbReference type="NCBI Taxonomy" id="2483200"/>
    <lineage>
        <taxon>Eukaryota</taxon>
        <taxon>Sar</taxon>
        <taxon>Stramenopiles</taxon>
        <taxon>Ochrophyta</taxon>
        <taxon>Pelagophyceae</taxon>
        <taxon>Pelagomonadales</taxon>
        <taxon>Pelagomonadaceae</taxon>
        <taxon>Chrysophaeum</taxon>
    </lineage>
</organism>
<dbReference type="InterPro" id="IPR011006">
    <property type="entry name" value="CheY-like_superfamily"/>
</dbReference>
<evidence type="ECO:0000256" key="2">
    <source>
        <dbReference type="SAM" id="Phobius"/>
    </source>
</evidence>
<feature type="chain" id="PRO_5042236339" description="Histidine kinase domain-containing protein" evidence="3">
    <location>
        <begin position="24"/>
        <end position="631"/>
    </location>
</feature>
<gene>
    <name evidence="5" type="ORF">CTAYLR_009376</name>
</gene>
<feature type="transmembrane region" description="Helical" evidence="2">
    <location>
        <begin position="165"/>
        <end position="187"/>
    </location>
</feature>
<accession>A0AAD7XQ06</accession>
<keyword evidence="3" id="KW-0732">Signal</keyword>
<evidence type="ECO:0000256" key="3">
    <source>
        <dbReference type="SAM" id="SignalP"/>
    </source>
</evidence>
<feature type="domain" description="Histidine kinase" evidence="4">
    <location>
        <begin position="227"/>
        <end position="459"/>
    </location>
</feature>
<comment type="caution">
    <text evidence="5">The sequence shown here is derived from an EMBL/GenBank/DDBJ whole genome shotgun (WGS) entry which is preliminary data.</text>
</comment>
<dbReference type="InterPro" id="IPR003594">
    <property type="entry name" value="HATPase_dom"/>
</dbReference>
<proteinExistence type="predicted"/>
<dbReference type="Gene3D" id="3.30.565.10">
    <property type="entry name" value="Histidine kinase-like ATPase, C-terminal domain"/>
    <property type="match status" value="1"/>
</dbReference>
<evidence type="ECO:0000313" key="6">
    <source>
        <dbReference type="Proteomes" id="UP001230188"/>
    </source>
</evidence>
<dbReference type="InterPro" id="IPR005467">
    <property type="entry name" value="His_kinase_dom"/>
</dbReference>
<dbReference type="PANTHER" id="PTHR43547:SF2">
    <property type="entry name" value="HYBRID SIGNAL TRANSDUCTION HISTIDINE KINASE C"/>
    <property type="match status" value="1"/>
</dbReference>
<keyword evidence="2" id="KW-0472">Membrane</keyword>
<keyword evidence="2" id="KW-1133">Transmembrane helix</keyword>
<keyword evidence="2" id="KW-0812">Transmembrane</keyword>
<protein>
    <recommendedName>
        <fullName evidence="4">Histidine kinase domain-containing protein</fullName>
    </recommendedName>
</protein>
<dbReference type="Proteomes" id="UP001230188">
    <property type="component" value="Unassembled WGS sequence"/>
</dbReference>
<dbReference type="PANTHER" id="PTHR43547">
    <property type="entry name" value="TWO-COMPONENT HISTIDINE KINASE"/>
    <property type="match status" value="1"/>
</dbReference>
<dbReference type="GO" id="GO:0000155">
    <property type="term" value="F:phosphorelay sensor kinase activity"/>
    <property type="evidence" value="ECO:0007669"/>
    <property type="project" value="TreeGrafter"/>
</dbReference>
<feature type="signal peptide" evidence="3">
    <location>
        <begin position="1"/>
        <end position="23"/>
    </location>
</feature>
<name>A0AAD7XQ06_9STRA</name>
<evidence type="ECO:0000259" key="4">
    <source>
        <dbReference type="PROSITE" id="PS50109"/>
    </source>
</evidence>